<organism evidence="3 4">
    <name type="scientific">Methylobacterium pseudosasicola</name>
    <dbReference type="NCBI Taxonomy" id="582667"/>
    <lineage>
        <taxon>Bacteria</taxon>
        <taxon>Pseudomonadati</taxon>
        <taxon>Pseudomonadota</taxon>
        <taxon>Alphaproteobacteria</taxon>
        <taxon>Hyphomicrobiales</taxon>
        <taxon>Methylobacteriaceae</taxon>
        <taxon>Methylobacterium</taxon>
    </lineage>
</organism>
<dbReference type="InterPro" id="IPR000595">
    <property type="entry name" value="cNMP-bd_dom"/>
</dbReference>
<dbReference type="InterPro" id="IPR018490">
    <property type="entry name" value="cNMP-bd_dom_sf"/>
</dbReference>
<dbReference type="OrthoDB" id="9814202at2"/>
<dbReference type="AlphaFoldDB" id="A0A1I4RJ72"/>
<sequence length="409" mass="44592">MPVVSPPSLHRVHLCAGVTLFSEGDAGDAAYLIEEGRLEILATRSGGDLVLACRGPGEVVGEMAILDGGKRSATVRALADSVLIVITREQLARRISGTDPILRMCLSVVLERYRATVARLEGAGGRPAAPPSSETHNPSLYFREAIETLRLEQEIQSGIDRAEFFMVFQPIVRLETGHTVGFEALMRWQHPERGLLPPSQFIPVAESSGLISRLTLVALKIVAELIPRLPDCNGRDGPGPGKLFLNLNIAAQDLFEGDFLDLVESLVRGGRFETSSLRFEVTESGLIKDPDRSIATLHKLREYGFGLAIDDFGTGYSSLNYLSTLPATAIKIDRGFVRSMMDDPKSFKIIQMIVRLADELGLPVVAEGIERPEQAVALNGMGCVYGQGYLYGRPMQFMEALSSVVDLPR</sequence>
<feature type="domain" description="Cyclic nucleotide-binding" evidence="1">
    <location>
        <begin position="8"/>
        <end position="112"/>
    </location>
</feature>
<dbReference type="CDD" id="cd01948">
    <property type="entry name" value="EAL"/>
    <property type="match status" value="1"/>
</dbReference>
<gene>
    <name evidence="3" type="ORF">SAMN05192568_103611</name>
</gene>
<protein>
    <submittedName>
        <fullName evidence="3">EAL domain, c-di-GMP-specific phosphodiesterase class I (Or its enzymatically inactive variant)</fullName>
    </submittedName>
</protein>
<evidence type="ECO:0000259" key="1">
    <source>
        <dbReference type="PROSITE" id="PS50042"/>
    </source>
</evidence>
<dbReference type="SUPFAM" id="SSF141868">
    <property type="entry name" value="EAL domain-like"/>
    <property type="match status" value="1"/>
</dbReference>
<evidence type="ECO:0000259" key="2">
    <source>
        <dbReference type="PROSITE" id="PS50883"/>
    </source>
</evidence>
<dbReference type="Pfam" id="PF00027">
    <property type="entry name" value="cNMP_binding"/>
    <property type="match status" value="1"/>
</dbReference>
<name>A0A1I4RJ72_9HYPH</name>
<dbReference type="Pfam" id="PF00563">
    <property type="entry name" value="EAL"/>
    <property type="match status" value="1"/>
</dbReference>
<dbReference type="PROSITE" id="PS00889">
    <property type="entry name" value="CNMP_BINDING_2"/>
    <property type="match status" value="1"/>
</dbReference>
<reference evidence="4" key="1">
    <citation type="submission" date="2016-10" db="EMBL/GenBank/DDBJ databases">
        <authorList>
            <person name="Varghese N."/>
            <person name="Submissions S."/>
        </authorList>
    </citation>
    <scope>NUCLEOTIDE SEQUENCE [LARGE SCALE GENOMIC DNA]</scope>
    <source>
        <strain evidence="4">BL36</strain>
    </source>
</reference>
<dbReference type="EMBL" id="FOTK01000036">
    <property type="protein sequence ID" value="SFM52299.1"/>
    <property type="molecule type" value="Genomic_DNA"/>
</dbReference>
<dbReference type="PROSITE" id="PS50883">
    <property type="entry name" value="EAL"/>
    <property type="match status" value="1"/>
</dbReference>
<keyword evidence="4" id="KW-1185">Reference proteome</keyword>
<dbReference type="Proteomes" id="UP000199048">
    <property type="component" value="Unassembled WGS sequence"/>
</dbReference>
<dbReference type="InterPro" id="IPR001633">
    <property type="entry name" value="EAL_dom"/>
</dbReference>
<dbReference type="RefSeq" id="WP_092045024.1">
    <property type="nucleotide sequence ID" value="NZ_FOTK01000036.1"/>
</dbReference>
<dbReference type="PROSITE" id="PS50042">
    <property type="entry name" value="CNMP_BINDING_3"/>
    <property type="match status" value="1"/>
</dbReference>
<dbReference type="PANTHER" id="PTHR33121">
    <property type="entry name" value="CYCLIC DI-GMP PHOSPHODIESTERASE PDEF"/>
    <property type="match status" value="1"/>
</dbReference>
<dbReference type="SUPFAM" id="SSF51206">
    <property type="entry name" value="cAMP-binding domain-like"/>
    <property type="match status" value="1"/>
</dbReference>
<evidence type="ECO:0000313" key="4">
    <source>
        <dbReference type="Proteomes" id="UP000199048"/>
    </source>
</evidence>
<dbReference type="CDD" id="cd00038">
    <property type="entry name" value="CAP_ED"/>
    <property type="match status" value="1"/>
</dbReference>
<dbReference type="SMART" id="SM00100">
    <property type="entry name" value="cNMP"/>
    <property type="match status" value="1"/>
</dbReference>
<dbReference type="PANTHER" id="PTHR33121:SF70">
    <property type="entry name" value="SIGNALING PROTEIN YKOW"/>
    <property type="match status" value="1"/>
</dbReference>
<dbReference type="InterPro" id="IPR014710">
    <property type="entry name" value="RmlC-like_jellyroll"/>
</dbReference>
<dbReference type="STRING" id="582667.SAMN05192568_103611"/>
<evidence type="ECO:0000313" key="3">
    <source>
        <dbReference type="EMBL" id="SFM52299.1"/>
    </source>
</evidence>
<feature type="domain" description="EAL" evidence="2">
    <location>
        <begin position="148"/>
        <end position="408"/>
    </location>
</feature>
<accession>A0A1I4RJ72</accession>
<dbReference type="InterPro" id="IPR050706">
    <property type="entry name" value="Cyclic-di-GMP_PDE-like"/>
</dbReference>
<dbReference type="InterPro" id="IPR035919">
    <property type="entry name" value="EAL_sf"/>
</dbReference>
<dbReference type="GO" id="GO:0071111">
    <property type="term" value="F:cyclic-guanylate-specific phosphodiesterase activity"/>
    <property type="evidence" value="ECO:0007669"/>
    <property type="project" value="InterPro"/>
</dbReference>
<dbReference type="SMART" id="SM00052">
    <property type="entry name" value="EAL"/>
    <property type="match status" value="1"/>
</dbReference>
<dbReference type="InterPro" id="IPR018488">
    <property type="entry name" value="cNMP-bd_CS"/>
</dbReference>
<dbReference type="Gene3D" id="2.60.120.10">
    <property type="entry name" value="Jelly Rolls"/>
    <property type="match status" value="1"/>
</dbReference>
<proteinExistence type="predicted"/>
<dbReference type="Gene3D" id="3.20.20.450">
    <property type="entry name" value="EAL domain"/>
    <property type="match status" value="1"/>
</dbReference>